<dbReference type="EMBL" id="APBN01000001">
    <property type="protein sequence ID" value="EMT53972.1"/>
    <property type="molecule type" value="Genomic_DNA"/>
</dbReference>
<dbReference type="InterPro" id="IPR036206">
    <property type="entry name" value="ThiamineP_synth_sf"/>
</dbReference>
<reference evidence="11 12" key="1">
    <citation type="submission" date="2013-03" db="EMBL/GenBank/DDBJ databases">
        <title>Assembly of a new bacterial strain Brevibacillus borstelensis AK1.</title>
        <authorList>
            <person name="Rajan I."/>
            <person name="PoliReddy D."/>
            <person name="Sugumar T."/>
            <person name="Rathinam K."/>
            <person name="Alqarawi S."/>
            <person name="Khalil A.B."/>
            <person name="Sivakumar N."/>
        </authorList>
    </citation>
    <scope>NUCLEOTIDE SEQUENCE [LARGE SCALE GENOMIC DNA]</scope>
    <source>
        <strain evidence="11 12">AK1</strain>
    </source>
</reference>
<dbReference type="PATRIC" id="fig|1300222.3.peg.33"/>
<evidence type="ECO:0000256" key="3">
    <source>
        <dbReference type="ARBA" id="ARBA00022723"/>
    </source>
</evidence>
<evidence type="ECO:0000256" key="2">
    <source>
        <dbReference type="ARBA" id="ARBA00022679"/>
    </source>
</evidence>
<proteinExistence type="inferred from homology"/>
<evidence type="ECO:0000256" key="5">
    <source>
        <dbReference type="ARBA" id="ARBA00022977"/>
    </source>
</evidence>
<protein>
    <recommendedName>
        <fullName evidence="9">Thiamine-phosphate synthase</fullName>
        <shortName evidence="9">TP synthase</shortName>
        <shortName evidence="9">TPS</shortName>
        <ecNumber evidence="9">2.5.1.3</ecNumber>
    </recommendedName>
    <alternativeName>
        <fullName evidence="9">Thiamine-phosphate pyrophosphorylase</fullName>
        <shortName evidence="9">TMP pyrophosphorylase</shortName>
        <shortName evidence="9">TMP-PPase</shortName>
    </alternativeName>
</protein>
<comment type="caution">
    <text evidence="9">Lacks conserved residue(s) required for the propagation of feature annotation.</text>
</comment>
<dbReference type="GO" id="GO:0000287">
    <property type="term" value="F:magnesium ion binding"/>
    <property type="evidence" value="ECO:0007669"/>
    <property type="project" value="UniProtKB-UniRule"/>
</dbReference>
<sequence length="211" mass="22514">MGKLHKPELHVITSGRQELDEVLRMAEAAYSGGMDRLHIREKHRTAREIMEWAEALAGVMPRESILINDRVDVAAAVQCCGAHLAYHSLPVKAARRVLSPGQKVGCSVHSMTEAMEAAEQGADYVLYGHIFPSRSKPGLAPRGTGELKTIVEALSIPVIGLGGIKPENAGQVLAAGCAGIAALSGITDAADVKRAARSYREALDRWKGETG</sequence>
<dbReference type="PANTHER" id="PTHR20857">
    <property type="entry name" value="THIAMINE-PHOSPHATE PYROPHOSPHORYLASE"/>
    <property type="match status" value="1"/>
</dbReference>
<keyword evidence="5 9" id="KW-0784">Thiamine biosynthesis</keyword>
<dbReference type="GO" id="GO:0005737">
    <property type="term" value="C:cytoplasm"/>
    <property type="evidence" value="ECO:0007669"/>
    <property type="project" value="TreeGrafter"/>
</dbReference>
<feature type="binding site" evidence="9">
    <location>
        <position position="136"/>
    </location>
    <ligand>
        <name>4-amino-2-methyl-5-(diphosphooxymethyl)pyrimidine</name>
        <dbReference type="ChEBI" id="CHEBI:57841"/>
    </ligand>
</feature>
<feature type="binding site" evidence="9">
    <location>
        <begin position="183"/>
        <end position="184"/>
    </location>
    <ligand>
        <name>2-[(2R,5Z)-2-carboxy-4-methylthiazol-5(2H)-ylidene]ethyl phosphate</name>
        <dbReference type="ChEBI" id="CHEBI:62899"/>
    </ligand>
</feature>
<dbReference type="Pfam" id="PF02581">
    <property type="entry name" value="TMP-TENI"/>
    <property type="match status" value="1"/>
</dbReference>
<evidence type="ECO:0000313" key="12">
    <source>
        <dbReference type="Proteomes" id="UP000012081"/>
    </source>
</evidence>
<dbReference type="AlphaFoldDB" id="M8DKH4"/>
<dbReference type="GO" id="GO:0009228">
    <property type="term" value="P:thiamine biosynthetic process"/>
    <property type="evidence" value="ECO:0007669"/>
    <property type="project" value="UniProtKB-KW"/>
</dbReference>
<feature type="binding site" evidence="9">
    <location>
        <position position="69"/>
    </location>
    <ligand>
        <name>Mg(2+)</name>
        <dbReference type="ChEBI" id="CHEBI:18420"/>
    </ligand>
</feature>
<name>M8DKH4_9BACL</name>
<dbReference type="EC" id="2.5.1.3" evidence="9"/>
<organism evidence="11 12">
    <name type="scientific">Brevibacillus borstelensis AK1</name>
    <dbReference type="NCBI Taxonomy" id="1300222"/>
    <lineage>
        <taxon>Bacteria</taxon>
        <taxon>Bacillati</taxon>
        <taxon>Bacillota</taxon>
        <taxon>Bacilli</taxon>
        <taxon>Bacillales</taxon>
        <taxon>Paenibacillaceae</taxon>
        <taxon>Brevibacillus</taxon>
    </lineage>
</organism>
<feature type="binding site" evidence="9">
    <location>
        <position position="68"/>
    </location>
    <ligand>
        <name>4-amino-2-methyl-5-(diphosphooxymethyl)pyrimidine</name>
        <dbReference type="ChEBI" id="CHEBI:57841"/>
    </ligand>
</feature>
<keyword evidence="2 9" id="KW-0808">Transferase</keyword>
<dbReference type="InterPro" id="IPR034291">
    <property type="entry name" value="TMP_synthase"/>
</dbReference>
<dbReference type="STRING" id="1300222.I532_00160"/>
<keyword evidence="12" id="KW-1185">Reference proteome</keyword>
<evidence type="ECO:0000313" key="11">
    <source>
        <dbReference type="EMBL" id="EMT53972.1"/>
    </source>
</evidence>
<evidence type="ECO:0000256" key="6">
    <source>
        <dbReference type="ARBA" id="ARBA00047334"/>
    </source>
</evidence>
<comment type="similarity">
    <text evidence="9">Belongs to the thiamine-phosphate synthase family.</text>
</comment>
<evidence type="ECO:0000256" key="1">
    <source>
        <dbReference type="ARBA" id="ARBA00005165"/>
    </source>
</evidence>
<evidence type="ECO:0000256" key="8">
    <source>
        <dbReference type="ARBA" id="ARBA00047883"/>
    </source>
</evidence>
<dbReference type="InterPro" id="IPR013785">
    <property type="entry name" value="Aldolase_TIM"/>
</dbReference>
<evidence type="ECO:0000256" key="7">
    <source>
        <dbReference type="ARBA" id="ARBA00047851"/>
    </source>
</evidence>
<evidence type="ECO:0000256" key="9">
    <source>
        <dbReference type="HAMAP-Rule" id="MF_00097"/>
    </source>
</evidence>
<dbReference type="OrthoDB" id="9815348at2"/>
<comment type="catalytic activity">
    <reaction evidence="6 9">
        <text>4-methyl-5-(2-phosphooxyethyl)-thiazole + 4-amino-2-methyl-5-(diphosphooxymethyl)pyrimidine + H(+) = thiamine phosphate + diphosphate</text>
        <dbReference type="Rhea" id="RHEA:22328"/>
        <dbReference type="ChEBI" id="CHEBI:15378"/>
        <dbReference type="ChEBI" id="CHEBI:33019"/>
        <dbReference type="ChEBI" id="CHEBI:37575"/>
        <dbReference type="ChEBI" id="CHEBI:57841"/>
        <dbReference type="ChEBI" id="CHEBI:58296"/>
        <dbReference type="EC" id="2.5.1.3"/>
    </reaction>
</comment>
<comment type="pathway">
    <text evidence="1 9">Cofactor biosynthesis; thiamine diphosphate biosynthesis; thiamine phosphate from 4-amino-2-methyl-5-diphosphomethylpyrimidine and 4-methyl-5-(2-phosphoethyl)-thiazole: step 1/1.</text>
</comment>
<dbReference type="UniPathway" id="UPA00060">
    <property type="reaction ID" value="UER00141"/>
</dbReference>
<dbReference type="InterPro" id="IPR022998">
    <property type="entry name" value="ThiamineP_synth_TenI"/>
</dbReference>
<dbReference type="Gene3D" id="3.20.20.70">
    <property type="entry name" value="Aldolase class I"/>
    <property type="match status" value="1"/>
</dbReference>
<evidence type="ECO:0000256" key="4">
    <source>
        <dbReference type="ARBA" id="ARBA00022842"/>
    </source>
</evidence>
<evidence type="ECO:0000259" key="10">
    <source>
        <dbReference type="Pfam" id="PF02581"/>
    </source>
</evidence>
<dbReference type="CDD" id="cd00564">
    <property type="entry name" value="TMP_TenI"/>
    <property type="match status" value="1"/>
</dbReference>
<gene>
    <name evidence="9" type="primary">thiE</name>
    <name evidence="11" type="ORF">I532_00160</name>
</gene>
<comment type="cofactor">
    <cofactor evidence="9">
        <name>Mg(2+)</name>
        <dbReference type="ChEBI" id="CHEBI:18420"/>
    </cofactor>
    <text evidence="9">Binds 1 Mg(2+) ion per subunit.</text>
</comment>
<keyword evidence="4 9" id="KW-0460">Magnesium</keyword>
<comment type="caution">
    <text evidence="11">The sequence shown here is derived from an EMBL/GenBank/DDBJ whole genome shotgun (WGS) entry which is preliminary data.</text>
</comment>
<dbReference type="Proteomes" id="UP000012081">
    <property type="component" value="Unassembled WGS sequence"/>
</dbReference>
<dbReference type="GO" id="GO:0004789">
    <property type="term" value="F:thiamine-phosphate diphosphorylase activity"/>
    <property type="evidence" value="ECO:0007669"/>
    <property type="project" value="UniProtKB-UniRule"/>
</dbReference>
<feature type="binding site" evidence="9">
    <location>
        <begin position="133"/>
        <end position="135"/>
    </location>
    <ligand>
        <name>2-[(2R,5Z)-2-carboxy-4-methylthiazol-5(2H)-ylidene]ethyl phosphate</name>
        <dbReference type="ChEBI" id="CHEBI:62899"/>
    </ligand>
</feature>
<dbReference type="RefSeq" id="WP_003385630.1">
    <property type="nucleotide sequence ID" value="NZ_APBN01000001.1"/>
</dbReference>
<comment type="catalytic activity">
    <reaction evidence="7 9">
        <text>2-(2-carboxy-4-methylthiazol-5-yl)ethyl phosphate + 4-amino-2-methyl-5-(diphosphooxymethyl)pyrimidine + 2 H(+) = thiamine phosphate + CO2 + diphosphate</text>
        <dbReference type="Rhea" id="RHEA:47848"/>
        <dbReference type="ChEBI" id="CHEBI:15378"/>
        <dbReference type="ChEBI" id="CHEBI:16526"/>
        <dbReference type="ChEBI" id="CHEBI:33019"/>
        <dbReference type="ChEBI" id="CHEBI:37575"/>
        <dbReference type="ChEBI" id="CHEBI:57841"/>
        <dbReference type="ChEBI" id="CHEBI:62890"/>
        <dbReference type="EC" id="2.5.1.3"/>
    </reaction>
</comment>
<keyword evidence="3 9" id="KW-0479">Metal-binding</keyword>
<feature type="binding site" evidence="9">
    <location>
        <position position="107"/>
    </location>
    <ligand>
        <name>4-amino-2-methyl-5-(diphosphooxymethyl)pyrimidine</name>
        <dbReference type="ChEBI" id="CHEBI:57841"/>
    </ligand>
</feature>
<dbReference type="PANTHER" id="PTHR20857:SF15">
    <property type="entry name" value="THIAMINE-PHOSPHATE SYNTHASE"/>
    <property type="match status" value="1"/>
</dbReference>
<comment type="catalytic activity">
    <reaction evidence="8 9">
        <text>2-[(2R,5Z)-2-carboxy-4-methylthiazol-5(2H)-ylidene]ethyl phosphate + 4-amino-2-methyl-5-(diphosphooxymethyl)pyrimidine + 2 H(+) = thiamine phosphate + CO2 + diphosphate</text>
        <dbReference type="Rhea" id="RHEA:47844"/>
        <dbReference type="ChEBI" id="CHEBI:15378"/>
        <dbReference type="ChEBI" id="CHEBI:16526"/>
        <dbReference type="ChEBI" id="CHEBI:33019"/>
        <dbReference type="ChEBI" id="CHEBI:37575"/>
        <dbReference type="ChEBI" id="CHEBI:57841"/>
        <dbReference type="ChEBI" id="CHEBI:62899"/>
        <dbReference type="EC" id="2.5.1.3"/>
    </reaction>
</comment>
<dbReference type="GO" id="GO:0009229">
    <property type="term" value="P:thiamine diphosphate biosynthetic process"/>
    <property type="evidence" value="ECO:0007669"/>
    <property type="project" value="UniProtKB-UniRule"/>
</dbReference>
<dbReference type="HAMAP" id="MF_00097">
    <property type="entry name" value="TMP_synthase"/>
    <property type="match status" value="1"/>
</dbReference>
<accession>M8DKH4</accession>
<feature type="binding site" evidence="9">
    <location>
        <position position="163"/>
    </location>
    <ligand>
        <name>2-[(2R,5Z)-2-carboxy-4-methylthiazol-5(2H)-ylidene]ethyl phosphate</name>
        <dbReference type="ChEBI" id="CHEBI:62899"/>
    </ligand>
</feature>
<comment type="function">
    <text evidence="9">Condenses 4-methyl-5-(beta-hydroxyethyl)thiazole monophosphate (THZ-P) and 2-methyl-4-amino-5-hydroxymethyl pyrimidine pyrophosphate (HMP-PP) to form thiamine monophosphate (TMP).</text>
</comment>
<dbReference type="SUPFAM" id="SSF51391">
    <property type="entry name" value="Thiamin phosphate synthase"/>
    <property type="match status" value="1"/>
</dbReference>
<feature type="domain" description="Thiamine phosphate synthase/TenI" evidence="10">
    <location>
        <begin position="10"/>
        <end position="186"/>
    </location>
</feature>